<gene>
    <name evidence="2" type="ORF">ACFQU8_06755</name>
</gene>
<dbReference type="RefSeq" id="WP_382358448.1">
    <property type="nucleotide sequence ID" value="NZ_JBHTGR010000011.1"/>
</dbReference>
<dbReference type="InterPro" id="IPR025373">
    <property type="entry name" value="DUF4363"/>
</dbReference>
<feature type="transmembrane region" description="Helical" evidence="1">
    <location>
        <begin position="6"/>
        <end position="24"/>
    </location>
</feature>
<keyword evidence="1" id="KW-0472">Membrane</keyword>
<name>A0ABW2UWB1_9BACI</name>
<keyword evidence="3" id="KW-1185">Reference proteome</keyword>
<dbReference type="Proteomes" id="UP001596620">
    <property type="component" value="Unassembled WGS sequence"/>
</dbReference>
<protein>
    <submittedName>
        <fullName evidence="2">DUF4363 family protein</fullName>
    </submittedName>
</protein>
<comment type="caution">
    <text evidence="2">The sequence shown here is derived from an EMBL/GenBank/DDBJ whole genome shotgun (WGS) entry which is preliminary data.</text>
</comment>
<organism evidence="2 3">
    <name type="scientific">Lentibacillus kimchii</name>
    <dbReference type="NCBI Taxonomy" id="1542911"/>
    <lineage>
        <taxon>Bacteria</taxon>
        <taxon>Bacillati</taxon>
        <taxon>Bacillota</taxon>
        <taxon>Bacilli</taxon>
        <taxon>Bacillales</taxon>
        <taxon>Bacillaceae</taxon>
        <taxon>Lentibacillus</taxon>
    </lineage>
</organism>
<evidence type="ECO:0000313" key="2">
    <source>
        <dbReference type="EMBL" id="MFC7746935.1"/>
    </source>
</evidence>
<sequence>MKNKTITYTLAIIVLVLFTAYFGIKEIVRTHINLTESIAQVETYAKQDDWQKAYSLAKEVQKDWERYKLIININYAESEHSLFDEALNALVAGSDVKDLPTVLANAENAKRFWKNLNKIVPGP</sequence>
<reference evidence="3" key="1">
    <citation type="journal article" date="2019" name="Int. J. Syst. Evol. Microbiol.">
        <title>The Global Catalogue of Microorganisms (GCM) 10K type strain sequencing project: providing services to taxonomists for standard genome sequencing and annotation.</title>
        <authorList>
            <consortium name="The Broad Institute Genomics Platform"/>
            <consortium name="The Broad Institute Genome Sequencing Center for Infectious Disease"/>
            <person name="Wu L."/>
            <person name="Ma J."/>
        </authorList>
    </citation>
    <scope>NUCLEOTIDE SEQUENCE [LARGE SCALE GENOMIC DNA]</scope>
    <source>
        <strain evidence="3">JCM 30234</strain>
    </source>
</reference>
<dbReference type="Pfam" id="PF14276">
    <property type="entry name" value="DUF4363"/>
    <property type="match status" value="1"/>
</dbReference>
<proteinExistence type="predicted"/>
<evidence type="ECO:0000256" key="1">
    <source>
        <dbReference type="SAM" id="Phobius"/>
    </source>
</evidence>
<keyword evidence="1" id="KW-0812">Transmembrane</keyword>
<keyword evidence="1" id="KW-1133">Transmembrane helix</keyword>
<accession>A0ABW2UWB1</accession>
<dbReference type="EMBL" id="JBHTGR010000011">
    <property type="protein sequence ID" value="MFC7746935.1"/>
    <property type="molecule type" value="Genomic_DNA"/>
</dbReference>
<evidence type="ECO:0000313" key="3">
    <source>
        <dbReference type="Proteomes" id="UP001596620"/>
    </source>
</evidence>